<evidence type="ECO:0000313" key="3">
    <source>
        <dbReference type="EMBL" id="VAW19423.1"/>
    </source>
</evidence>
<accession>A0A3B0TTA5</accession>
<evidence type="ECO:0000256" key="1">
    <source>
        <dbReference type="SAM" id="MobiDB-lite"/>
    </source>
</evidence>
<gene>
    <name evidence="3" type="ORF">MNBD_ALPHA11-660</name>
</gene>
<name>A0A3B0TTA5_9ZZZZ</name>
<proteinExistence type="predicted"/>
<keyword evidence="2" id="KW-0472">Membrane</keyword>
<protein>
    <submittedName>
        <fullName evidence="3">Uncharacterized membrane anchored protein Mext_4159</fullName>
    </submittedName>
</protein>
<feature type="transmembrane region" description="Helical" evidence="2">
    <location>
        <begin position="92"/>
        <end position="120"/>
    </location>
</feature>
<feature type="transmembrane region" description="Helical" evidence="2">
    <location>
        <begin position="47"/>
        <end position="72"/>
    </location>
</feature>
<organism evidence="3">
    <name type="scientific">hydrothermal vent metagenome</name>
    <dbReference type="NCBI Taxonomy" id="652676"/>
    <lineage>
        <taxon>unclassified sequences</taxon>
        <taxon>metagenomes</taxon>
        <taxon>ecological metagenomes</taxon>
    </lineage>
</organism>
<dbReference type="Pfam" id="PF04367">
    <property type="entry name" value="DUF502"/>
    <property type="match status" value="1"/>
</dbReference>
<feature type="region of interest" description="Disordered" evidence="1">
    <location>
        <begin position="261"/>
        <end position="280"/>
    </location>
</feature>
<evidence type="ECO:0000256" key="2">
    <source>
        <dbReference type="SAM" id="Phobius"/>
    </source>
</evidence>
<dbReference type="InterPro" id="IPR007462">
    <property type="entry name" value="COV1-like"/>
</dbReference>
<keyword evidence="2" id="KW-0812">Transmembrane</keyword>
<reference evidence="3" key="1">
    <citation type="submission" date="2018-06" db="EMBL/GenBank/DDBJ databases">
        <authorList>
            <person name="Zhirakovskaya E."/>
        </authorList>
    </citation>
    <scope>NUCLEOTIDE SEQUENCE</scope>
</reference>
<dbReference type="PANTHER" id="PTHR31876">
    <property type="entry name" value="COV-LIKE PROTEIN 1"/>
    <property type="match status" value="1"/>
</dbReference>
<keyword evidence="2" id="KW-1133">Transmembrane helix</keyword>
<sequence length="280" mass="30749">MTSKKKDSRDWESHQYTKGKLAALTKKPQKQRKRPRGARRKNALRTVYNWFFTGLVIAGPIGITLFLAWTAIGFVDSFVKPLIPPQYNPDNYLPVIIPGFGLLVGMIAVTILGALTANLVGKSFLQFGDRVLARLPVVSTIYSGLKQIFETAVNQSSQSFKQVGLIQYPRPGLWAIVLISTPAKGEVKEKVDGEEVLGCFLPTTPNPTSGFLLFIPKSEIKILDMSTEDAAKLIISAGLVSPEYERKTSKLAVEHDDKMAREMAEETGAPTTKPGKNAAE</sequence>
<dbReference type="EMBL" id="UOEQ01000217">
    <property type="protein sequence ID" value="VAW19423.1"/>
    <property type="molecule type" value="Genomic_DNA"/>
</dbReference>
<dbReference type="PANTHER" id="PTHR31876:SF26">
    <property type="entry name" value="PROTEIN LIKE COV 2"/>
    <property type="match status" value="1"/>
</dbReference>
<dbReference type="AlphaFoldDB" id="A0A3B0TTA5"/>